<gene>
    <name evidence="12" type="ORF">AL399_03470</name>
</gene>
<evidence type="ECO:0000256" key="8">
    <source>
        <dbReference type="ARBA" id="ARBA00032824"/>
    </source>
</evidence>
<feature type="active site" description="Cysteine sulfenic acid (-SOH) intermediate; for peroxidase activity" evidence="10">
    <location>
        <position position="51"/>
    </location>
</feature>
<dbReference type="InterPro" id="IPR013766">
    <property type="entry name" value="Thioredoxin_domain"/>
</dbReference>
<evidence type="ECO:0000313" key="13">
    <source>
        <dbReference type="Proteomes" id="UP000054172"/>
    </source>
</evidence>
<evidence type="ECO:0000259" key="11">
    <source>
        <dbReference type="PROSITE" id="PS51352"/>
    </source>
</evidence>
<dbReference type="SUPFAM" id="SSF52833">
    <property type="entry name" value="Thioredoxin-like"/>
    <property type="match status" value="1"/>
</dbReference>
<dbReference type="InterPro" id="IPR050217">
    <property type="entry name" value="Peroxiredoxin"/>
</dbReference>
<protein>
    <recommendedName>
        <fullName evidence="8">Thioredoxin peroxidase</fullName>
    </recommendedName>
</protein>
<evidence type="ECO:0000256" key="7">
    <source>
        <dbReference type="ARBA" id="ARBA00023284"/>
    </source>
</evidence>
<dbReference type="PIRSF" id="PIRSF000239">
    <property type="entry name" value="AHPC"/>
    <property type="match status" value="1"/>
</dbReference>
<dbReference type="InterPro" id="IPR000866">
    <property type="entry name" value="AhpC/TSA"/>
</dbReference>
<evidence type="ECO:0000256" key="1">
    <source>
        <dbReference type="ARBA" id="ARBA00004496"/>
    </source>
</evidence>
<dbReference type="Pfam" id="PF10417">
    <property type="entry name" value="1-cysPrx_C"/>
    <property type="match status" value="1"/>
</dbReference>
<dbReference type="PATRIC" id="fig|1702214.3.peg.1213"/>
<dbReference type="GO" id="GO:0006979">
    <property type="term" value="P:response to oxidative stress"/>
    <property type="evidence" value="ECO:0007669"/>
    <property type="project" value="TreeGrafter"/>
</dbReference>
<reference evidence="12" key="1">
    <citation type="submission" date="2015-08" db="EMBL/GenBank/DDBJ databases">
        <title>Candidatus Bacteriodes Periocalifornicus.</title>
        <authorList>
            <person name="McLean J.S."/>
            <person name="Kelley S."/>
        </authorList>
    </citation>
    <scope>NUCLEOTIDE SEQUENCE [LARGE SCALE GENOMIC DNA]</scope>
    <source>
        <strain evidence="12">12B</strain>
    </source>
</reference>
<proteinExistence type="inferred from homology"/>
<sequence length="213" mass="23568">MAVLVGKHAPSFSAPAVVNGGEIVEKFSLSQYLGKKYVVFFFYPADFTFVCPTELHAFQAKAEEFEKRNVQVVGCSVDSVFSHWKWLQTDPAQGGIRGVKYPLVSDQPHTIADDYDVLAGAYSFDEDGEPSFEGVCQSYRGLFLIDKEGIVRHQTVNDMPLGRSVEETLRMVDALQFFEENGEVCPANWHKGQEGMKATQEGVSSYLAGHGGK</sequence>
<dbReference type="GO" id="GO:0033554">
    <property type="term" value="P:cellular response to stress"/>
    <property type="evidence" value="ECO:0007669"/>
    <property type="project" value="TreeGrafter"/>
</dbReference>
<evidence type="ECO:0000256" key="3">
    <source>
        <dbReference type="ARBA" id="ARBA00022490"/>
    </source>
</evidence>
<dbReference type="PANTHER" id="PTHR10681">
    <property type="entry name" value="THIOREDOXIN PEROXIDASE"/>
    <property type="match status" value="1"/>
</dbReference>
<keyword evidence="3" id="KW-0963">Cytoplasm</keyword>
<dbReference type="CDD" id="cd03015">
    <property type="entry name" value="PRX_Typ2cys"/>
    <property type="match status" value="1"/>
</dbReference>
<dbReference type="Proteomes" id="UP000054172">
    <property type="component" value="Unassembled WGS sequence"/>
</dbReference>
<dbReference type="InterPro" id="IPR024706">
    <property type="entry name" value="Peroxiredoxin_AhpC-typ"/>
</dbReference>
<dbReference type="PROSITE" id="PS51352">
    <property type="entry name" value="THIOREDOXIN_2"/>
    <property type="match status" value="1"/>
</dbReference>
<dbReference type="Gene3D" id="3.40.30.10">
    <property type="entry name" value="Glutaredoxin"/>
    <property type="match status" value="1"/>
</dbReference>
<dbReference type="GO" id="GO:0005829">
    <property type="term" value="C:cytosol"/>
    <property type="evidence" value="ECO:0007669"/>
    <property type="project" value="TreeGrafter"/>
</dbReference>
<dbReference type="GO" id="GO:0008379">
    <property type="term" value="F:thioredoxin peroxidase activity"/>
    <property type="evidence" value="ECO:0007669"/>
    <property type="project" value="TreeGrafter"/>
</dbReference>
<name>A0A0Q4AYI3_9BACT</name>
<evidence type="ECO:0000256" key="5">
    <source>
        <dbReference type="ARBA" id="ARBA00023002"/>
    </source>
</evidence>
<dbReference type="Pfam" id="PF00578">
    <property type="entry name" value="AhpC-TSA"/>
    <property type="match status" value="1"/>
</dbReference>
<dbReference type="GO" id="GO:0042744">
    <property type="term" value="P:hydrogen peroxide catabolic process"/>
    <property type="evidence" value="ECO:0007669"/>
    <property type="project" value="TreeGrafter"/>
</dbReference>
<evidence type="ECO:0000256" key="9">
    <source>
        <dbReference type="ARBA" id="ARBA00037420"/>
    </source>
</evidence>
<accession>A0A0Q4AYI3</accession>
<evidence type="ECO:0000256" key="6">
    <source>
        <dbReference type="ARBA" id="ARBA00023157"/>
    </source>
</evidence>
<dbReference type="EMBL" id="LIIK01000011">
    <property type="protein sequence ID" value="KQM09155.1"/>
    <property type="molecule type" value="Genomic_DNA"/>
</dbReference>
<comment type="caution">
    <text evidence="12">The sequence shown here is derived from an EMBL/GenBank/DDBJ whole genome shotgun (WGS) entry which is preliminary data.</text>
</comment>
<dbReference type="InterPro" id="IPR036249">
    <property type="entry name" value="Thioredoxin-like_sf"/>
</dbReference>
<dbReference type="AlphaFoldDB" id="A0A0Q4AYI3"/>
<evidence type="ECO:0000256" key="10">
    <source>
        <dbReference type="PIRSR" id="PIRSR000239-1"/>
    </source>
</evidence>
<comment type="similarity">
    <text evidence="2">Belongs to the peroxiredoxin family. AhpC/Prx1 subfamily.</text>
</comment>
<keyword evidence="13" id="KW-1185">Reference proteome</keyword>
<evidence type="ECO:0000256" key="2">
    <source>
        <dbReference type="ARBA" id="ARBA00009796"/>
    </source>
</evidence>
<dbReference type="FunFam" id="3.40.30.10:FF:000002">
    <property type="entry name" value="Alkyl hydroperoxide reductase C"/>
    <property type="match status" value="1"/>
</dbReference>
<comment type="subcellular location">
    <subcellularLocation>
        <location evidence="1">Cytoplasm</location>
    </subcellularLocation>
</comment>
<keyword evidence="4" id="KW-0575">Peroxidase</keyword>
<keyword evidence="6" id="KW-1015">Disulfide bond</keyword>
<evidence type="ECO:0000313" key="12">
    <source>
        <dbReference type="EMBL" id="KQM09155.1"/>
    </source>
</evidence>
<keyword evidence="7" id="KW-0676">Redox-active center</keyword>
<dbReference type="PANTHER" id="PTHR10681:SF128">
    <property type="entry name" value="THIOREDOXIN-DEPENDENT PEROXIDE REDUCTASE, MITOCHONDRIAL"/>
    <property type="match status" value="1"/>
</dbReference>
<organism evidence="12 13">
    <name type="scientific">Candidatus [Bacteroides] periocalifornicus</name>
    <dbReference type="NCBI Taxonomy" id="1702214"/>
    <lineage>
        <taxon>Bacteria</taxon>
        <taxon>Pseudomonadati</taxon>
        <taxon>Bacteroidota</taxon>
    </lineage>
</organism>
<comment type="function">
    <text evidence="9">Thiol-specific peroxidase that catalyzes the reduction of hydrogen peroxide and organic hydroperoxides to water and alcohols, respectively. Plays a role in cell protection against oxidative stress by detoxifying peroxides.</text>
</comment>
<dbReference type="InterPro" id="IPR019479">
    <property type="entry name" value="Peroxiredoxin_C"/>
</dbReference>
<feature type="domain" description="Thioredoxin" evidence="11">
    <location>
        <begin position="3"/>
        <end position="177"/>
    </location>
</feature>
<dbReference type="STRING" id="1702214.AL399_03470"/>
<keyword evidence="5" id="KW-0560">Oxidoreductase</keyword>
<evidence type="ECO:0000256" key="4">
    <source>
        <dbReference type="ARBA" id="ARBA00022559"/>
    </source>
</evidence>
<dbReference type="GO" id="GO:0045454">
    <property type="term" value="P:cell redox homeostasis"/>
    <property type="evidence" value="ECO:0007669"/>
    <property type="project" value="TreeGrafter"/>
</dbReference>